<sequence length="75" mass="8476">MKPDSRSSPRMQTPVPSPAVLLRPSVHCVESRRPMDIFDGQTYSAKEKSEETGDPYHFKLVLMHDGEARLAVRHA</sequence>
<protein>
    <submittedName>
        <fullName evidence="1">Uncharacterized protein</fullName>
    </submittedName>
</protein>
<evidence type="ECO:0000313" key="2">
    <source>
        <dbReference type="Proteomes" id="UP000298327"/>
    </source>
</evidence>
<keyword evidence="2" id="KW-1185">Reference proteome</keyword>
<comment type="caution">
    <text evidence="1">The sequence shown here is derived from an EMBL/GenBank/DDBJ whole genome shotgun (WGS) entry which is preliminary data.</text>
</comment>
<proteinExistence type="predicted"/>
<gene>
    <name evidence="1" type="ORF">EVG20_g2304</name>
</gene>
<dbReference type="Proteomes" id="UP000298327">
    <property type="component" value="Unassembled WGS sequence"/>
</dbReference>
<accession>A0A4Y9Z981</accession>
<dbReference type="EMBL" id="SEOQ01000087">
    <property type="protein sequence ID" value="TFY70690.1"/>
    <property type="molecule type" value="Genomic_DNA"/>
</dbReference>
<name>A0A4Y9Z981_9AGAM</name>
<evidence type="ECO:0000313" key="1">
    <source>
        <dbReference type="EMBL" id="TFY70690.1"/>
    </source>
</evidence>
<reference evidence="1 2" key="1">
    <citation type="submission" date="2019-02" db="EMBL/GenBank/DDBJ databases">
        <title>Genome sequencing of the rare red list fungi Dentipellis fragilis.</title>
        <authorList>
            <person name="Buettner E."/>
            <person name="Kellner H."/>
        </authorList>
    </citation>
    <scope>NUCLEOTIDE SEQUENCE [LARGE SCALE GENOMIC DNA]</scope>
    <source>
        <strain evidence="1 2">DSM 105465</strain>
    </source>
</reference>
<dbReference type="AlphaFoldDB" id="A0A4Y9Z981"/>
<organism evidence="1 2">
    <name type="scientific">Dentipellis fragilis</name>
    <dbReference type="NCBI Taxonomy" id="205917"/>
    <lineage>
        <taxon>Eukaryota</taxon>
        <taxon>Fungi</taxon>
        <taxon>Dikarya</taxon>
        <taxon>Basidiomycota</taxon>
        <taxon>Agaricomycotina</taxon>
        <taxon>Agaricomycetes</taxon>
        <taxon>Russulales</taxon>
        <taxon>Hericiaceae</taxon>
        <taxon>Dentipellis</taxon>
    </lineage>
</organism>